<evidence type="ECO:0000256" key="1">
    <source>
        <dbReference type="SAM" id="Phobius"/>
    </source>
</evidence>
<keyword evidence="1" id="KW-1133">Transmembrane helix</keyword>
<reference evidence="2" key="1">
    <citation type="submission" date="2020-02" db="EMBL/GenBank/DDBJ databases">
        <authorList>
            <person name="Meier V. D."/>
        </authorList>
    </citation>
    <scope>NUCLEOTIDE SEQUENCE</scope>
    <source>
        <strain evidence="2">AVDCRST_MAG82</strain>
    </source>
</reference>
<feature type="transmembrane region" description="Helical" evidence="1">
    <location>
        <begin position="6"/>
        <end position="29"/>
    </location>
</feature>
<feature type="transmembrane region" description="Helical" evidence="1">
    <location>
        <begin position="36"/>
        <end position="54"/>
    </location>
</feature>
<keyword evidence="1" id="KW-0472">Membrane</keyword>
<keyword evidence="1" id="KW-0812">Transmembrane</keyword>
<name>A0A6J4PGK4_9ACTN</name>
<sequence>MQDQAVEVAVFALFVPSAVLTLLSALSFLFLHRRGWLLAAIAQGLSLAVCLWLYSLFQPGYVYPIMAYCILMILYLNSQDVRMVFRPGQSQRASHEN</sequence>
<gene>
    <name evidence="2" type="ORF">AVDCRST_MAG82-968</name>
</gene>
<evidence type="ECO:0000313" key="2">
    <source>
        <dbReference type="EMBL" id="CAA9413895.1"/>
    </source>
</evidence>
<organism evidence="2">
    <name type="scientific">uncultured Rubrobacteraceae bacterium</name>
    <dbReference type="NCBI Taxonomy" id="349277"/>
    <lineage>
        <taxon>Bacteria</taxon>
        <taxon>Bacillati</taxon>
        <taxon>Actinomycetota</taxon>
        <taxon>Rubrobacteria</taxon>
        <taxon>Rubrobacterales</taxon>
        <taxon>Rubrobacteraceae</taxon>
        <taxon>environmental samples</taxon>
    </lineage>
</organism>
<dbReference type="AlphaFoldDB" id="A0A6J4PGK4"/>
<proteinExistence type="predicted"/>
<feature type="transmembrane region" description="Helical" evidence="1">
    <location>
        <begin position="60"/>
        <end position="77"/>
    </location>
</feature>
<dbReference type="EMBL" id="CADCVA010000128">
    <property type="protein sequence ID" value="CAA9413895.1"/>
    <property type="molecule type" value="Genomic_DNA"/>
</dbReference>
<protein>
    <submittedName>
        <fullName evidence="2">Uncharacterized protein</fullName>
    </submittedName>
</protein>
<accession>A0A6J4PGK4</accession>